<accession>A0A482II23</accession>
<reference evidence="1 2" key="1">
    <citation type="submission" date="2019-02" db="EMBL/GenBank/DDBJ databases">
        <authorList>
            <person name="Webb C.J."/>
            <person name="Sharma R."/>
            <person name="Berg J.A."/>
            <person name="Payne A.M."/>
            <person name="Fajardo C.P."/>
            <person name="Breakwell D.P."/>
            <person name="Hope S."/>
            <person name="Grose J.H."/>
        </authorList>
    </citation>
    <scope>NUCLEOTIDE SEQUENCE [LARGE SCALE GENOMIC DNA]</scope>
</reference>
<protein>
    <submittedName>
        <fullName evidence="1">Uncharacterized protein</fullName>
    </submittedName>
</protein>
<dbReference type="EMBL" id="MK514282">
    <property type="protein sequence ID" value="QBP07651.1"/>
    <property type="molecule type" value="Genomic_DNA"/>
</dbReference>
<evidence type="ECO:0000313" key="2">
    <source>
        <dbReference type="Proteomes" id="UP000295398"/>
    </source>
</evidence>
<keyword evidence="2" id="KW-1185">Reference proteome</keyword>
<evidence type="ECO:0000313" key="1">
    <source>
        <dbReference type="EMBL" id="QBP07651.1"/>
    </source>
</evidence>
<organism evidence="1 2">
    <name type="scientific">Erwinia phage Derbicus</name>
    <dbReference type="NCBI Taxonomy" id="2530027"/>
    <lineage>
        <taxon>Viruses</taxon>
        <taxon>Duplodnaviria</taxon>
        <taxon>Heunggongvirae</taxon>
        <taxon>Uroviricota</taxon>
        <taxon>Caudoviricetes</taxon>
        <taxon>Chimalliviridae</taxon>
        <taxon>Derbicusvirus</taxon>
        <taxon>Derbicusvirus derbicus</taxon>
    </lineage>
</organism>
<sequence length="158" mass="17502">MEKDMSTKTREDLIVERLFGKLELDDSKKLVQAPLTEVYTAAVAEDDRVKHLSIEDIQNVGEFNRDFLGAFGRVGSDFIIEQAKADDDLGAMDLTADIAGNLFSVTFSRPTGENPTENDWAAAFGLGMGVPKPTGFEAELRKKTRDAFFSSDEDEDEE</sequence>
<dbReference type="Proteomes" id="UP000295398">
    <property type="component" value="Segment"/>
</dbReference>
<name>A0A482II23_9CAUD</name>
<proteinExistence type="predicted"/>
<gene>
    <name evidence="1" type="ORF">DERBICUS_225</name>
</gene>